<keyword evidence="7 11" id="KW-0067">ATP-binding</keyword>
<dbReference type="Proteomes" id="UP000462362">
    <property type="component" value="Unassembled WGS sequence"/>
</dbReference>
<keyword evidence="6" id="KW-0547">Nucleotide-binding</keyword>
<gene>
    <name evidence="11" type="primary">oppD</name>
    <name evidence="11" type="ORF">GMD42_03815</name>
</gene>
<dbReference type="NCBIfam" id="NF008453">
    <property type="entry name" value="PRK11308.1"/>
    <property type="match status" value="2"/>
</dbReference>
<dbReference type="GO" id="GO:0005524">
    <property type="term" value="F:ATP binding"/>
    <property type="evidence" value="ECO:0007669"/>
    <property type="project" value="UniProtKB-KW"/>
</dbReference>
<accession>A0A6I3S075</accession>
<dbReference type="Pfam" id="PF00005">
    <property type="entry name" value="ABC_tran"/>
    <property type="match status" value="2"/>
</dbReference>
<evidence type="ECO:0000313" key="12">
    <source>
        <dbReference type="Proteomes" id="UP000462362"/>
    </source>
</evidence>
<evidence type="ECO:0000313" key="11">
    <source>
        <dbReference type="EMBL" id="MTU42764.1"/>
    </source>
</evidence>
<dbReference type="PANTHER" id="PTHR43297:SF14">
    <property type="entry name" value="ATPASE AAA-TYPE CORE DOMAIN-CONTAINING PROTEIN"/>
    <property type="match status" value="1"/>
</dbReference>
<dbReference type="FunFam" id="3.40.50.300:FF:000016">
    <property type="entry name" value="Oligopeptide ABC transporter ATP-binding component"/>
    <property type="match status" value="1"/>
</dbReference>
<reference evidence="11 12" key="1">
    <citation type="journal article" date="2019" name="Nat. Med.">
        <title>A library of human gut bacterial isolates paired with longitudinal multiomics data enables mechanistic microbiome research.</title>
        <authorList>
            <person name="Poyet M."/>
            <person name="Groussin M."/>
            <person name="Gibbons S.M."/>
            <person name="Avila-Pacheco J."/>
            <person name="Jiang X."/>
            <person name="Kearney S.M."/>
            <person name="Perrotta A.R."/>
            <person name="Berdy B."/>
            <person name="Zhao S."/>
            <person name="Lieberman T.D."/>
            <person name="Swanson P.K."/>
            <person name="Smith M."/>
            <person name="Roesemann S."/>
            <person name="Alexander J.E."/>
            <person name="Rich S.A."/>
            <person name="Livny J."/>
            <person name="Vlamakis H."/>
            <person name="Clish C."/>
            <person name="Bullock K."/>
            <person name="Deik A."/>
            <person name="Scott J."/>
            <person name="Pierce K.A."/>
            <person name="Xavier R.J."/>
            <person name="Alm E.J."/>
        </authorList>
    </citation>
    <scope>NUCLEOTIDE SEQUENCE [LARGE SCALE GENOMIC DNA]</scope>
    <source>
        <strain evidence="11 12">BIOML-A2</strain>
    </source>
</reference>
<dbReference type="RefSeq" id="WP_155165211.1">
    <property type="nucleotide sequence ID" value="NZ_DBGEHT010000234.1"/>
</dbReference>
<dbReference type="AlphaFoldDB" id="A0A6I3S075"/>
<sequence>MLRISNMVTEILTSEDTVRVVDGLSLTLNRGEICALVGESGCGKSMTAFSLLRLLPSSGRVSSGVVTVDGTEIMGLPEAAMRNIRSSKISLIFQEPATSLNPVMTVGDQIVETILLHTPLRGEEARAKALDWLKKVGIPEPERRMKSFPFELSGGQKQRVMIAIALAAEPNYLIADEPTTALDVSVQAQILDLLKHLKETENIGILLITHDLAVVAQVADRVGLMYAGELVEEASAREFFSKPLHPYARNLLKALPEGKQKSQMLEAIPGMVPRLNREFHGCRFAERCKKARPECSQHKVVLQEIGDRKVRCLFPKNDPVELPRSDVVVEQEQKDVPRILEVKNYSVWFPIRGGFLRPTEYAKAVNNVSFDVRRGLTTALIGESGSGKTTVARGILQLLRLQAKITGSALLNGKDLGSLNGPDLRQARVDMQVIFQDPFSSLNPRMRVKEILLEGLESLHPDIPASEALGRIEDVIGLCGLRSDSLNRYPHEFSGGQRQRLAIARALVVEPKLLICDEPTSALDVSVQAQILNLLNEIQRSRDISYLFITHNFGVVRYLADEVIVMKSGEVVEAGSAAEILNRPKDPYTCRLLEAVPNFDSLK</sequence>
<dbReference type="PROSITE" id="PS50893">
    <property type="entry name" value="ABC_TRANSPORTER_2"/>
    <property type="match status" value="2"/>
</dbReference>
<dbReference type="Pfam" id="PF08352">
    <property type="entry name" value="oligo_HPY"/>
    <property type="match status" value="2"/>
</dbReference>
<dbReference type="SMART" id="SM00382">
    <property type="entry name" value="AAA"/>
    <property type="match status" value="2"/>
</dbReference>
<dbReference type="SUPFAM" id="SSF52540">
    <property type="entry name" value="P-loop containing nucleoside triphosphate hydrolases"/>
    <property type="match status" value="2"/>
</dbReference>
<dbReference type="InterPro" id="IPR050388">
    <property type="entry name" value="ABC_Ni/Peptide_Import"/>
</dbReference>
<comment type="similarity">
    <text evidence="2">Belongs to the ABC transporter superfamily.</text>
</comment>
<feature type="domain" description="ABC transporter" evidence="10">
    <location>
        <begin position="342"/>
        <end position="593"/>
    </location>
</feature>
<evidence type="ECO:0000256" key="3">
    <source>
        <dbReference type="ARBA" id="ARBA00022448"/>
    </source>
</evidence>
<dbReference type="GO" id="GO:0005886">
    <property type="term" value="C:plasma membrane"/>
    <property type="evidence" value="ECO:0007669"/>
    <property type="project" value="UniProtKB-SubCell"/>
</dbReference>
<dbReference type="PANTHER" id="PTHR43297">
    <property type="entry name" value="OLIGOPEPTIDE TRANSPORT ATP-BINDING PROTEIN APPD"/>
    <property type="match status" value="1"/>
</dbReference>
<dbReference type="GO" id="GO:0016887">
    <property type="term" value="F:ATP hydrolysis activity"/>
    <property type="evidence" value="ECO:0007669"/>
    <property type="project" value="InterPro"/>
</dbReference>
<keyword evidence="5" id="KW-0997">Cell inner membrane</keyword>
<comment type="caution">
    <text evidence="11">The sequence shown here is derived from an EMBL/GenBank/DDBJ whole genome shotgun (WGS) entry which is preliminary data.</text>
</comment>
<dbReference type="InterPro" id="IPR003439">
    <property type="entry name" value="ABC_transporter-like_ATP-bd"/>
</dbReference>
<evidence type="ECO:0000256" key="5">
    <source>
        <dbReference type="ARBA" id="ARBA00022519"/>
    </source>
</evidence>
<comment type="subcellular location">
    <subcellularLocation>
        <location evidence="1">Cell inner membrane</location>
        <topology evidence="1">Peripheral membrane protein</topology>
    </subcellularLocation>
</comment>
<evidence type="ECO:0000256" key="9">
    <source>
        <dbReference type="ARBA" id="ARBA00023136"/>
    </source>
</evidence>
<dbReference type="InterPro" id="IPR013563">
    <property type="entry name" value="Oligopep_ABC_C"/>
</dbReference>
<dbReference type="GO" id="GO:0055085">
    <property type="term" value="P:transmembrane transport"/>
    <property type="evidence" value="ECO:0007669"/>
    <property type="project" value="UniProtKB-ARBA"/>
</dbReference>
<keyword evidence="4" id="KW-1003">Cell membrane</keyword>
<dbReference type="GO" id="GO:0015833">
    <property type="term" value="P:peptide transport"/>
    <property type="evidence" value="ECO:0007669"/>
    <property type="project" value="InterPro"/>
</dbReference>
<name>A0A6I3S075_9BURK</name>
<keyword evidence="8" id="KW-1278">Translocase</keyword>
<dbReference type="CDD" id="cd03257">
    <property type="entry name" value="ABC_NikE_OppD_transporters"/>
    <property type="match status" value="2"/>
</dbReference>
<dbReference type="InterPro" id="IPR017871">
    <property type="entry name" value="ABC_transporter-like_CS"/>
</dbReference>
<evidence type="ECO:0000256" key="6">
    <source>
        <dbReference type="ARBA" id="ARBA00022741"/>
    </source>
</evidence>
<proteinExistence type="inferred from homology"/>
<evidence type="ECO:0000256" key="8">
    <source>
        <dbReference type="ARBA" id="ARBA00022967"/>
    </source>
</evidence>
<keyword evidence="3" id="KW-0813">Transport</keyword>
<evidence type="ECO:0000256" key="7">
    <source>
        <dbReference type="ARBA" id="ARBA00022840"/>
    </source>
</evidence>
<dbReference type="PROSITE" id="PS00211">
    <property type="entry name" value="ABC_TRANSPORTER_1"/>
    <property type="match status" value="2"/>
</dbReference>
<dbReference type="InterPro" id="IPR027417">
    <property type="entry name" value="P-loop_NTPase"/>
</dbReference>
<evidence type="ECO:0000256" key="4">
    <source>
        <dbReference type="ARBA" id="ARBA00022475"/>
    </source>
</evidence>
<dbReference type="NCBIfam" id="TIGR01727">
    <property type="entry name" value="oligo_HPY"/>
    <property type="match status" value="1"/>
</dbReference>
<feature type="domain" description="ABC transporter" evidence="10">
    <location>
        <begin position="2"/>
        <end position="252"/>
    </location>
</feature>
<protein>
    <submittedName>
        <fullName evidence="11">Oligopeptide ABC transporter ATP-binding protein OppD</fullName>
    </submittedName>
</protein>
<evidence type="ECO:0000256" key="1">
    <source>
        <dbReference type="ARBA" id="ARBA00004417"/>
    </source>
</evidence>
<keyword evidence="9" id="KW-0472">Membrane</keyword>
<evidence type="ECO:0000259" key="10">
    <source>
        <dbReference type="PROSITE" id="PS50893"/>
    </source>
</evidence>
<dbReference type="InterPro" id="IPR003593">
    <property type="entry name" value="AAA+_ATPase"/>
</dbReference>
<organism evidence="11 12">
    <name type="scientific">Parasutterella excrementihominis</name>
    <dbReference type="NCBI Taxonomy" id="487175"/>
    <lineage>
        <taxon>Bacteria</taxon>
        <taxon>Pseudomonadati</taxon>
        <taxon>Pseudomonadota</taxon>
        <taxon>Betaproteobacteria</taxon>
        <taxon>Burkholderiales</taxon>
        <taxon>Sutterellaceae</taxon>
        <taxon>Parasutterella</taxon>
    </lineage>
</organism>
<dbReference type="EMBL" id="WNCL01000008">
    <property type="protein sequence ID" value="MTU42764.1"/>
    <property type="molecule type" value="Genomic_DNA"/>
</dbReference>
<dbReference type="Gene3D" id="3.40.50.300">
    <property type="entry name" value="P-loop containing nucleotide triphosphate hydrolases"/>
    <property type="match status" value="2"/>
</dbReference>
<evidence type="ECO:0000256" key="2">
    <source>
        <dbReference type="ARBA" id="ARBA00005417"/>
    </source>
</evidence>